<proteinExistence type="predicted"/>
<feature type="non-terminal residue" evidence="1">
    <location>
        <position position="22"/>
    </location>
</feature>
<organism evidence="1">
    <name type="scientific">marine metagenome</name>
    <dbReference type="NCBI Taxonomy" id="408172"/>
    <lineage>
        <taxon>unclassified sequences</taxon>
        <taxon>metagenomes</taxon>
        <taxon>ecological metagenomes</taxon>
    </lineage>
</organism>
<dbReference type="EMBL" id="UINC01070099">
    <property type="protein sequence ID" value="SVC03980.1"/>
    <property type="molecule type" value="Genomic_DNA"/>
</dbReference>
<protein>
    <submittedName>
        <fullName evidence="1">Uncharacterized protein</fullName>
    </submittedName>
</protein>
<sequence>MVDRILLVIAVFEELAELNGLI</sequence>
<dbReference type="AlphaFoldDB" id="A0A382IW59"/>
<gene>
    <name evidence="1" type="ORF">METZ01_LOCUS256834</name>
</gene>
<reference evidence="1" key="1">
    <citation type="submission" date="2018-05" db="EMBL/GenBank/DDBJ databases">
        <authorList>
            <person name="Lanie J.A."/>
            <person name="Ng W.-L."/>
            <person name="Kazmierczak K.M."/>
            <person name="Andrzejewski T.M."/>
            <person name="Davidsen T.M."/>
            <person name="Wayne K.J."/>
            <person name="Tettelin H."/>
            <person name="Glass J.I."/>
            <person name="Rusch D."/>
            <person name="Podicherti R."/>
            <person name="Tsui H.-C.T."/>
            <person name="Winkler M.E."/>
        </authorList>
    </citation>
    <scope>NUCLEOTIDE SEQUENCE</scope>
</reference>
<evidence type="ECO:0000313" key="1">
    <source>
        <dbReference type="EMBL" id="SVC03980.1"/>
    </source>
</evidence>
<name>A0A382IW59_9ZZZZ</name>
<accession>A0A382IW59</accession>